<dbReference type="EMBL" id="ACDE02000006">
    <property type="protein sequence ID" value="EEO41354.1"/>
    <property type="molecule type" value="Genomic_DNA"/>
</dbReference>
<proteinExistence type="predicted"/>
<dbReference type="InterPro" id="IPR011664">
    <property type="entry name" value="Abi_system_AbiD/AbiF-like"/>
</dbReference>
<dbReference type="eggNOG" id="COG4823">
    <property type="taxonomic scope" value="Bacteria"/>
</dbReference>
<name>A0A0M1VXE2_FUSVC</name>
<reference evidence="1 2" key="1">
    <citation type="submission" date="2011-10" db="EMBL/GenBank/DDBJ databases">
        <title>The Genome Sequence of Fusobacterium sp. 4_1_13.</title>
        <authorList>
            <consortium name="The Broad Institute Genome Sequencing Platform"/>
            <person name="Earl A."/>
            <person name="Ward D."/>
            <person name="Feldgarden M."/>
            <person name="Gevers D."/>
            <person name="Strauss J."/>
            <person name="Ambrose C."/>
            <person name="Allen-Vercoe E."/>
            <person name="Young S.K."/>
            <person name="Zeng Q."/>
            <person name="Gargeya S."/>
            <person name="Fitzgerald M."/>
            <person name="Haas B."/>
            <person name="Abouelleil A."/>
            <person name="Alvarado L."/>
            <person name="Arachchi H.M."/>
            <person name="Berlin A."/>
            <person name="Brown A."/>
            <person name="Chapman S.B."/>
            <person name="Chen Z."/>
            <person name="Dunbar C."/>
            <person name="Freedman E."/>
            <person name="Gearin G."/>
            <person name="Goldberg J."/>
            <person name="Griggs A."/>
            <person name="Gujja S."/>
            <person name="Heiman D."/>
            <person name="Howarth C."/>
            <person name="Larson L."/>
            <person name="Lui A."/>
            <person name="MacDonald P.J."/>
            <person name="Montmayeur A."/>
            <person name="Murphy C."/>
            <person name="Neiman D."/>
            <person name="Pearson M."/>
            <person name="Priest M."/>
            <person name="Roberts A."/>
            <person name="Saif S."/>
            <person name="Shea T."/>
            <person name="Shenoy N."/>
            <person name="Sisk P."/>
            <person name="Stolte C."/>
            <person name="Sykes S."/>
            <person name="Wortman J."/>
            <person name="Nusbaum C."/>
            <person name="Birren B."/>
        </authorList>
    </citation>
    <scope>NUCLEOTIDE SEQUENCE [LARGE SCALE GENOMIC DNA]</scope>
    <source>
        <strain evidence="1 2">4_1_13</strain>
    </source>
</reference>
<evidence type="ECO:0000313" key="1">
    <source>
        <dbReference type="EMBL" id="EEO41354.1"/>
    </source>
</evidence>
<dbReference type="AlphaFoldDB" id="A0A0M1VXE2"/>
<sequence length="298" mass="35538">MNNILKKVIDAQSSILKKPTTIEEQIELLKNREVVIEDENFAKKFLRIYNYYFVTGYLHPYKTSEDKYKNIGFNEIATQIKFDMRLREICMYALDIIEKGLKTIIAYEFSHNYENGNVAYAYSLYFPNDVDKHTKLMEHYNNSLNNNKKLPYVKHNLNTYGILPTWVAIELFTLGNIEKFFSMLDAGTKKKIENIIGFPKNKIENWIENLRIFRNMVAHNQRLYNFSILSTPKKTKEYNKQTGKIFDYVIIMKYLFLDNDDWNTYVLPKFEYIFEVFKNDIDLKCIGFPIDWKTILTK</sequence>
<dbReference type="Pfam" id="PF07751">
    <property type="entry name" value="Abi_2"/>
    <property type="match status" value="1"/>
</dbReference>
<evidence type="ECO:0000313" key="2">
    <source>
        <dbReference type="Proteomes" id="UP000004925"/>
    </source>
</evidence>
<dbReference type="Proteomes" id="UP000004925">
    <property type="component" value="Unassembled WGS sequence"/>
</dbReference>
<dbReference type="RefSeq" id="WP_008803686.1">
    <property type="nucleotide sequence ID" value="NZ_KQ235734.1"/>
</dbReference>
<evidence type="ECO:0008006" key="3">
    <source>
        <dbReference type="Google" id="ProtNLM"/>
    </source>
</evidence>
<protein>
    <recommendedName>
        <fullName evidence="3">CAAX protease</fullName>
    </recommendedName>
</protein>
<accession>A0A0M1VXE2</accession>
<gene>
    <name evidence="1" type="ORF">FSCG_02067</name>
</gene>
<organism evidence="1 2">
    <name type="scientific">Fusobacterium vincentii 4_1_13</name>
    <dbReference type="NCBI Taxonomy" id="469606"/>
    <lineage>
        <taxon>Bacteria</taxon>
        <taxon>Fusobacteriati</taxon>
        <taxon>Fusobacteriota</taxon>
        <taxon>Fusobacteriia</taxon>
        <taxon>Fusobacteriales</taxon>
        <taxon>Fusobacteriaceae</taxon>
        <taxon>Fusobacterium</taxon>
    </lineage>
</organism>
<comment type="caution">
    <text evidence="1">The sequence shown here is derived from an EMBL/GenBank/DDBJ whole genome shotgun (WGS) entry which is preliminary data.</text>
</comment>
<dbReference type="HOGENOM" id="CLU_044962_2_0_0"/>